<dbReference type="RefSeq" id="XP_003062634.1">
    <property type="nucleotide sequence ID" value="XM_003062588.1"/>
</dbReference>
<keyword evidence="2" id="KW-0694">RNA-binding</keyword>
<dbReference type="AlphaFoldDB" id="C1N3L1"/>
<name>C1N3L1_MICPC</name>
<keyword evidence="6" id="KW-1185">Reference proteome</keyword>
<evidence type="ECO:0000313" key="6">
    <source>
        <dbReference type="Proteomes" id="UP000001876"/>
    </source>
</evidence>
<dbReference type="InterPro" id="IPR004087">
    <property type="entry name" value="KH_dom"/>
</dbReference>
<protein>
    <submittedName>
        <fullName evidence="5">Predicted protein</fullName>
    </submittedName>
</protein>
<feature type="compositionally biased region" description="Acidic residues" evidence="3">
    <location>
        <begin position="112"/>
        <end position="123"/>
    </location>
</feature>
<evidence type="ECO:0000256" key="2">
    <source>
        <dbReference type="PROSITE-ProRule" id="PRU00117"/>
    </source>
</evidence>
<sequence length="314" mass="30953">MAADEPARATEAPVAAAPATDDSPHEDAEGASGPDRAPDLKRGAPEADDGAPEAIGADREADAPSPKRAKTAPAEDSGAEGAAAAPPPATGEDPPAPATAEEETETRAPSSEDADAAAAEEDAPAPAPASATAASANDDPTAPAPAPAVAGSDDAPQAASGAPIGADPAEAIAAAAKAAAADALATPTPDPTHVPKTTIVPCPPSLVGRVIGKGGETIKGLQAQSGAHVQVNQDFPDGANREVIISGPGGCVDVAERMIHELLSGDRNPTTSPYVGPGQTMQILECPKDVVGKGAFYDIHWSPYDRVGVVNAVS</sequence>
<evidence type="ECO:0000259" key="4">
    <source>
        <dbReference type="SMART" id="SM00322"/>
    </source>
</evidence>
<dbReference type="InterPro" id="IPR036612">
    <property type="entry name" value="KH_dom_type_1_sf"/>
</dbReference>
<dbReference type="GO" id="GO:0003723">
    <property type="term" value="F:RNA binding"/>
    <property type="evidence" value="ECO:0007669"/>
    <property type="project" value="UniProtKB-UniRule"/>
</dbReference>
<dbReference type="GeneID" id="9688074"/>
<evidence type="ECO:0000256" key="1">
    <source>
        <dbReference type="ARBA" id="ARBA00022737"/>
    </source>
</evidence>
<feature type="compositionally biased region" description="Pro residues" evidence="3">
    <location>
        <begin position="85"/>
        <end position="97"/>
    </location>
</feature>
<dbReference type="OrthoDB" id="5204190at2759"/>
<dbReference type="PROSITE" id="PS50084">
    <property type="entry name" value="KH_TYPE_1"/>
    <property type="match status" value="1"/>
</dbReference>
<evidence type="ECO:0000256" key="3">
    <source>
        <dbReference type="SAM" id="MobiDB-lite"/>
    </source>
</evidence>
<dbReference type="Pfam" id="PF00013">
    <property type="entry name" value="KH_1"/>
    <property type="match status" value="1"/>
</dbReference>
<dbReference type="Proteomes" id="UP000001876">
    <property type="component" value="Unassembled WGS sequence"/>
</dbReference>
<gene>
    <name evidence="5" type="ORF">MICPUCDRAFT_52215</name>
</gene>
<dbReference type="CDD" id="cd00105">
    <property type="entry name" value="KH-I"/>
    <property type="match status" value="1"/>
</dbReference>
<feature type="domain" description="K Homology" evidence="4">
    <location>
        <begin position="194"/>
        <end position="264"/>
    </location>
</feature>
<feature type="compositionally biased region" description="Basic and acidic residues" evidence="3">
    <location>
        <begin position="36"/>
        <end position="45"/>
    </location>
</feature>
<feature type="compositionally biased region" description="Low complexity" evidence="3">
    <location>
        <begin position="128"/>
        <end position="164"/>
    </location>
</feature>
<dbReference type="KEGG" id="mpp:MICPUCDRAFT_52215"/>
<dbReference type="eggNOG" id="ENOG502SFZF">
    <property type="taxonomic scope" value="Eukaryota"/>
</dbReference>
<accession>C1N3L1</accession>
<dbReference type="PANTHER" id="PTHR10288">
    <property type="entry name" value="KH DOMAIN CONTAINING RNA BINDING PROTEIN"/>
    <property type="match status" value="1"/>
</dbReference>
<feature type="compositionally biased region" description="Low complexity" evidence="3">
    <location>
        <begin position="9"/>
        <end position="20"/>
    </location>
</feature>
<dbReference type="EMBL" id="GG663746">
    <property type="protein sequence ID" value="EEH53453.1"/>
    <property type="molecule type" value="Genomic_DNA"/>
</dbReference>
<dbReference type="Gene3D" id="3.30.1370.10">
    <property type="entry name" value="K Homology domain, type 1"/>
    <property type="match status" value="1"/>
</dbReference>
<keyword evidence="1" id="KW-0677">Repeat</keyword>
<feature type="compositionally biased region" description="Low complexity" evidence="3">
    <location>
        <begin position="72"/>
        <end position="84"/>
    </location>
</feature>
<organism evidence="6">
    <name type="scientific">Micromonas pusilla (strain CCMP1545)</name>
    <name type="common">Picoplanktonic green alga</name>
    <dbReference type="NCBI Taxonomy" id="564608"/>
    <lineage>
        <taxon>Eukaryota</taxon>
        <taxon>Viridiplantae</taxon>
        <taxon>Chlorophyta</taxon>
        <taxon>Mamiellophyceae</taxon>
        <taxon>Mamiellales</taxon>
        <taxon>Mamiellaceae</taxon>
        <taxon>Micromonas</taxon>
    </lineage>
</organism>
<feature type="region of interest" description="Disordered" evidence="3">
    <location>
        <begin position="1"/>
        <end position="164"/>
    </location>
</feature>
<evidence type="ECO:0000313" key="5">
    <source>
        <dbReference type="EMBL" id="EEH53453.1"/>
    </source>
</evidence>
<proteinExistence type="predicted"/>
<dbReference type="InterPro" id="IPR004088">
    <property type="entry name" value="KH_dom_type_1"/>
</dbReference>
<dbReference type="SUPFAM" id="SSF54791">
    <property type="entry name" value="Eukaryotic type KH-domain (KH-domain type I)"/>
    <property type="match status" value="1"/>
</dbReference>
<dbReference type="SMART" id="SM00322">
    <property type="entry name" value="KH"/>
    <property type="match status" value="1"/>
</dbReference>
<reference evidence="5 6" key="1">
    <citation type="journal article" date="2009" name="Science">
        <title>Green evolution and dynamic adaptations revealed by genomes of the marine picoeukaryotes Micromonas.</title>
        <authorList>
            <person name="Worden A.Z."/>
            <person name="Lee J.H."/>
            <person name="Mock T."/>
            <person name="Rouze P."/>
            <person name="Simmons M.P."/>
            <person name="Aerts A.L."/>
            <person name="Allen A.E."/>
            <person name="Cuvelier M.L."/>
            <person name="Derelle E."/>
            <person name="Everett M.V."/>
            <person name="Foulon E."/>
            <person name="Grimwood J."/>
            <person name="Gundlach H."/>
            <person name="Henrissat B."/>
            <person name="Napoli C."/>
            <person name="McDonald S.M."/>
            <person name="Parker M.S."/>
            <person name="Rombauts S."/>
            <person name="Salamov A."/>
            <person name="Von Dassow P."/>
            <person name="Badger J.H."/>
            <person name="Coutinho P.M."/>
            <person name="Demir E."/>
            <person name="Dubchak I."/>
            <person name="Gentemann C."/>
            <person name="Eikrem W."/>
            <person name="Gready J.E."/>
            <person name="John U."/>
            <person name="Lanier W."/>
            <person name="Lindquist E.A."/>
            <person name="Lucas S."/>
            <person name="Mayer K.F."/>
            <person name="Moreau H."/>
            <person name="Not F."/>
            <person name="Otillar R."/>
            <person name="Panaud O."/>
            <person name="Pangilinan J."/>
            <person name="Paulsen I."/>
            <person name="Piegu B."/>
            <person name="Poliakov A."/>
            <person name="Robbens S."/>
            <person name="Schmutz J."/>
            <person name="Toulza E."/>
            <person name="Wyss T."/>
            <person name="Zelensky A."/>
            <person name="Zhou K."/>
            <person name="Armbrust E.V."/>
            <person name="Bhattacharya D."/>
            <person name="Goodenough U.W."/>
            <person name="Van de Peer Y."/>
            <person name="Grigoriev I.V."/>
        </authorList>
    </citation>
    <scope>NUCLEOTIDE SEQUENCE [LARGE SCALE GENOMIC DNA]</scope>
    <source>
        <strain evidence="5 6">CCMP1545</strain>
    </source>
</reference>